<dbReference type="OrthoDB" id="9797538at2"/>
<dbReference type="CDD" id="cd05233">
    <property type="entry name" value="SDR_c"/>
    <property type="match status" value="1"/>
</dbReference>
<dbReference type="GO" id="GO:0016491">
    <property type="term" value="F:oxidoreductase activity"/>
    <property type="evidence" value="ECO:0007669"/>
    <property type="project" value="UniProtKB-KW"/>
</dbReference>
<dbReference type="InterPro" id="IPR036291">
    <property type="entry name" value="NAD(P)-bd_dom_sf"/>
</dbReference>
<protein>
    <submittedName>
        <fullName evidence="4">Short subunit dehydrogenase</fullName>
    </submittedName>
</protein>
<comment type="caution">
    <text evidence="4">The sequence shown here is derived from an EMBL/GenBank/DDBJ whole genome shotgun (WGS) entry which is preliminary data.</text>
</comment>
<name>A0A543C087_9ACTN</name>
<dbReference type="RefSeq" id="WP_141962500.1">
    <property type="nucleotide sequence ID" value="NZ_VFOZ01000002.1"/>
</dbReference>
<dbReference type="PRINTS" id="PR00081">
    <property type="entry name" value="GDHRDH"/>
</dbReference>
<dbReference type="PANTHER" id="PTHR44196:SF2">
    <property type="entry name" value="SHORT-CHAIN DEHYDROGENASE-RELATED"/>
    <property type="match status" value="1"/>
</dbReference>
<evidence type="ECO:0000313" key="5">
    <source>
        <dbReference type="Proteomes" id="UP000316096"/>
    </source>
</evidence>
<accession>A0A543C087</accession>
<dbReference type="SUPFAM" id="SSF51735">
    <property type="entry name" value="NAD(P)-binding Rossmann-fold domains"/>
    <property type="match status" value="1"/>
</dbReference>
<feature type="region of interest" description="Disordered" evidence="3">
    <location>
        <begin position="169"/>
        <end position="190"/>
    </location>
</feature>
<dbReference type="AlphaFoldDB" id="A0A543C087"/>
<sequence length="190" mass="20323">MTRGNSAGFGVHGDVVDADPGRLHDQCQLNVTALVDLTRAYLPGMTGRGRGVIINLASLSAFLPLPHMAAYAATKAFVLSFTDALWVETRHSGVRVLALCPGPTDTAFHAATGSDDGSFGRHRSPEQVVDTAFRAMERDVSRVVDGRLNTVSSLLARLLPHRVTLALGERSMRPTGSARAAEPPRRPLSQ</sequence>
<gene>
    <name evidence="4" type="ORF">FB559_7773</name>
</gene>
<comment type="similarity">
    <text evidence="1">Belongs to the short-chain dehydrogenases/reductases (SDR) family.</text>
</comment>
<proteinExistence type="inferred from homology"/>
<dbReference type="PANTHER" id="PTHR44196">
    <property type="entry name" value="DEHYDROGENASE/REDUCTASE SDR FAMILY MEMBER 7B"/>
    <property type="match status" value="1"/>
</dbReference>
<evidence type="ECO:0000313" key="4">
    <source>
        <dbReference type="EMBL" id="TQL90468.1"/>
    </source>
</evidence>
<evidence type="ECO:0000256" key="1">
    <source>
        <dbReference type="ARBA" id="ARBA00006484"/>
    </source>
</evidence>
<keyword evidence="2" id="KW-0560">Oxidoreductase</keyword>
<dbReference type="Gene3D" id="3.40.50.720">
    <property type="entry name" value="NAD(P)-binding Rossmann-like Domain"/>
    <property type="match status" value="1"/>
</dbReference>
<reference evidence="4 5" key="1">
    <citation type="submission" date="2019-06" db="EMBL/GenBank/DDBJ databases">
        <title>Sequencing the genomes of 1000 actinobacteria strains.</title>
        <authorList>
            <person name="Klenk H.-P."/>
        </authorList>
    </citation>
    <scope>NUCLEOTIDE SEQUENCE [LARGE SCALE GENOMIC DNA]</scope>
    <source>
        <strain evidence="4 5">DSM 102200</strain>
    </source>
</reference>
<dbReference type="InterPro" id="IPR002347">
    <property type="entry name" value="SDR_fam"/>
</dbReference>
<evidence type="ECO:0000256" key="3">
    <source>
        <dbReference type="SAM" id="MobiDB-lite"/>
    </source>
</evidence>
<evidence type="ECO:0000256" key="2">
    <source>
        <dbReference type="ARBA" id="ARBA00023002"/>
    </source>
</evidence>
<organism evidence="4 5">
    <name type="scientific">Actinoallomurus bryophytorum</name>
    <dbReference type="NCBI Taxonomy" id="1490222"/>
    <lineage>
        <taxon>Bacteria</taxon>
        <taxon>Bacillati</taxon>
        <taxon>Actinomycetota</taxon>
        <taxon>Actinomycetes</taxon>
        <taxon>Streptosporangiales</taxon>
        <taxon>Thermomonosporaceae</taxon>
        <taxon>Actinoallomurus</taxon>
    </lineage>
</organism>
<dbReference type="Proteomes" id="UP000316096">
    <property type="component" value="Unassembled WGS sequence"/>
</dbReference>
<dbReference type="EMBL" id="VFOZ01000002">
    <property type="protein sequence ID" value="TQL90468.1"/>
    <property type="molecule type" value="Genomic_DNA"/>
</dbReference>
<dbReference type="GO" id="GO:0016020">
    <property type="term" value="C:membrane"/>
    <property type="evidence" value="ECO:0007669"/>
    <property type="project" value="TreeGrafter"/>
</dbReference>
<dbReference type="Pfam" id="PF00106">
    <property type="entry name" value="adh_short"/>
    <property type="match status" value="1"/>
</dbReference>
<keyword evidence="5" id="KW-1185">Reference proteome</keyword>